<dbReference type="GO" id="GO:0003677">
    <property type="term" value="F:DNA binding"/>
    <property type="evidence" value="ECO:0007669"/>
    <property type="project" value="InterPro"/>
</dbReference>
<proteinExistence type="predicted"/>
<reference evidence="1" key="1">
    <citation type="submission" date="2022-09" db="EMBL/GenBank/DDBJ databases">
        <title>Genome analysis and characterization of larvicidal activity of Brevibacillus strains.</title>
        <authorList>
            <person name="Patrusheva E.V."/>
            <person name="Izotova A.O."/>
            <person name="Toshchakov S.V."/>
            <person name="Sineoky S.P."/>
        </authorList>
    </citation>
    <scope>NUCLEOTIDE SEQUENCE</scope>
    <source>
        <strain evidence="1">VKPM_B-13247</strain>
    </source>
</reference>
<protein>
    <submittedName>
        <fullName evidence="1">Helix-turn-helix domain-containing protein</fullName>
    </submittedName>
</protein>
<accession>A0AAP3G9M7</accession>
<dbReference type="RefSeq" id="WP_258434204.1">
    <property type="nucleotide sequence ID" value="NZ_JANSGW010000024.1"/>
</dbReference>
<name>A0AAP3G9M7_BRELA</name>
<organism evidence="1 2">
    <name type="scientific">Brevibacillus laterosporus</name>
    <name type="common">Bacillus laterosporus</name>
    <dbReference type="NCBI Taxonomy" id="1465"/>
    <lineage>
        <taxon>Bacteria</taxon>
        <taxon>Bacillati</taxon>
        <taxon>Bacillota</taxon>
        <taxon>Bacilli</taxon>
        <taxon>Bacillales</taxon>
        <taxon>Paenibacillaceae</taxon>
        <taxon>Brevibacillus</taxon>
    </lineage>
</organism>
<dbReference type="InterPro" id="IPR010982">
    <property type="entry name" value="Lambda_DNA-bd_dom_sf"/>
</dbReference>
<dbReference type="AlphaFoldDB" id="A0AAP3G9M7"/>
<gene>
    <name evidence="1" type="ORF">O0554_17865</name>
</gene>
<dbReference type="EMBL" id="JAPTNE010000024">
    <property type="protein sequence ID" value="MCZ0808756.1"/>
    <property type="molecule type" value="Genomic_DNA"/>
</dbReference>
<sequence>MNYSEIIRVAISNKELSLTEICKLIRKHGYKTNKTYLSKLQNGKTPPASDSFNQIIAEVLGIDPIELKTAAYREKIPQEVLEKLQSQSKVNSA</sequence>
<evidence type="ECO:0000313" key="1">
    <source>
        <dbReference type="EMBL" id="MCZ0808756.1"/>
    </source>
</evidence>
<evidence type="ECO:0000313" key="2">
    <source>
        <dbReference type="Proteomes" id="UP001077662"/>
    </source>
</evidence>
<dbReference type="Proteomes" id="UP001077662">
    <property type="component" value="Unassembled WGS sequence"/>
</dbReference>
<dbReference type="Gene3D" id="1.10.260.40">
    <property type="entry name" value="lambda repressor-like DNA-binding domains"/>
    <property type="match status" value="1"/>
</dbReference>
<comment type="caution">
    <text evidence="1">The sequence shown here is derived from an EMBL/GenBank/DDBJ whole genome shotgun (WGS) entry which is preliminary data.</text>
</comment>